<feature type="chain" id="PRO_5031015128" description="Secreted protein" evidence="1">
    <location>
        <begin position="21"/>
        <end position="225"/>
    </location>
</feature>
<gene>
    <name evidence="2" type="ORF">GAK31_03228</name>
</gene>
<proteinExistence type="predicted"/>
<feature type="signal peptide" evidence="1">
    <location>
        <begin position="1"/>
        <end position="20"/>
    </location>
</feature>
<evidence type="ECO:0000256" key="1">
    <source>
        <dbReference type="SAM" id="SignalP"/>
    </source>
</evidence>
<accession>A0A7V8JKS1</accession>
<name>A0A7V8JKS1_STEMA</name>
<sequence>MNKRLLALVVTMIMAMPAYADTPLSIDRTERSPQGELLIVRRTTWPDFDGGTVQVDQHLKPDGYGRLIYRYKDQTDATKIYRQAFCATMDMEASQGEGMVKGPATGWACTRELGANGQSSLMGPKSIDWVTATAPSGRVPAGTSYFSTGQMAAESSVAGARTATVGVDNGRCQFSDTRHYSSPFSLREGVGVVCTVHESRFVSTSLDVCIPRQCASNRGTQFAQK</sequence>
<keyword evidence="1" id="KW-0732">Signal</keyword>
<dbReference type="EMBL" id="WNDS01000004">
    <property type="protein sequence ID" value="KAF1014204.1"/>
    <property type="molecule type" value="Genomic_DNA"/>
</dbReference>
<dbReference type="Proteomes" id="UP000487117">
    <property type="component" value="Unassembled WGS sequence"/>
</dbReference>
<evidence type="ECO:0008006" key="4">
    <source>
        <dbReference type="Google" id="ProtNLM"/>
    </source>
</evidence>
<comment type="caution">
    <text evidence="2">The sequence shown here is derived from an EMBL/GenBank/DDBJ whole genome shotgun (WGS) entry which is preliminary data.</text>
</comment>
<protein>
    <recommendedName>
        <fullName evidence="4">Secreted protein</fullName>
    </recommendedName>
</protein>
<dbReference type="AlphaFoldDB" id="A0A7V8JKS1"/>
<evidence type="ECO:0000313" key="2">
    <source>
        <dbReference type="EMBL" id="KAF1014204.1"/>
    </source>
</evidence>
<evidence type="ECO:0000313" key="3">
    <source>
        <dbReference type="Proteomes" id="UP000487117"/>
    </source>
</evidence>
<reference evidence="3" key="1">
    <citation type="journal article" date="2020" name="MBio">
        <title>Horizontal gene transfer to a defensive symbiont with a reduced genome amongst a multipartite beetle microbiome.</title>
        <authorList>
            <person name="Waterworth S.C."/>
            <person name="Florez L.V."/>
            <person name="Rees E.R."/>
            <person name="Hertweck C."/>
            <person name="Kaltenpoth M."/>
            <person name="Kwan J.C."/>
        </authorList>
    </citation>
    <scope>NUCLEOTIDE SEQUENCE [LARGE SCALE GENOMIC DNA]</scope>
</reference>
<organism evidence="2 3">
    <name type="scientific">Stenotrophomonas maltophilia</name>
    <name type="common">Pseudomonas maltophilia</name>
    <name type="synonym">Xanthomonas maltophilia</name>
    <dbReference type="NCBI Taxonomy" id="40324"/>
    <lineage>
        <taxon>Bacteria</taxon>
        <taxon>Pseudomonadati</taxon>
        <taxon>Pseudomonadota</taxon>
        <taxon>Gammaproteobacteria</taxon>
        <taxon>Lysobacterales</taxon>
        <taxon>Lysobacteraceae</taxon>
        <taxon>Stenotrophomonas</taxon>
        <taxon>Stenotrophomonas maltophilia group</taxon>
    </lineage>
</organism>